<feature type="domain" description="Histidine kinase" evidence="5">
    <location>
        <begin position="651"/>
        <end position="739"/>
    </location>
</feature>
<dbReference type="Gene3D" id="3.30.565.10">
    <property type="entry name" value="Histidine kinase-like ATPase, C-terminal domain"/>
    <property type="match status" value="1"/>
</dbReference>
<comment type="caution">
    <text evidence="6">The sequence shown here is derived from an EMBL/GenBank/DDBJ whole genome shotgun (WGS) entry which is preliminary data.</text>
</comment>
<dbReference type="PROSITE" id="PS50109">
    <property type="entry name" value="HIS_KIN"/>
    <property type="match status" value="1"/>
</dbReference>
<proteinExistence type="predicted"/>
<dbReference type="Pfam" id="PF07730">
    <property type="entry name" value="HisKA_3"/>
    <property type="match status" value="1"/>
</dbReference>
<dbReference type="InterPro" id="IPR011712">
    <property type="entry name" value="Sig_transdc_His_kin_sub3_dim/P"/>
</dbReference>
<evidence type="ECO:0000313" key="6">
    <source>
        <dbReference type="EMBL" id="RRB00685.1"/>
    </source>
</evidence>
<dbReference type="Gene3D" id="1.20.5.1930">
    <property type="match status" value="1"/>
</dbReference>
<dbReference type="OrthoDB" id="613934at2"/>
<dbReference type="GO" id="GO:0016020">
    <property type="term" value="C:membrane"/>
    <property type="evidence" value="ECO:0007669"/>
    <property type="project" value="InterPro"/>
</dbReference>
<dbReference type="InterPro" id="IPR036890">
    <property type="entry name" value="HATPase_C_sf"/>
</dbReference>
<dbReference type="SUPFAM" id="SSF55874">
    <property type="entry name" value="ATPase domain of HSP90 chaperone/DNA topoisomerase II/histidine kinase"/>
    <property type="match status" value="1"/>
</dbReference>
<keyword evidence="4" id="KW-0175">Coiled coil</keyword>
<dbReference type="AlphaFoldDB" id="A0A3P1BI86"/>
<gene>
    <name evidence="6" type="ORF">EHT25_21045</name>
</gene>
<organism evidence="6 7">
    <name type="scientific">Larkinella rosea</name>
    <dbReference type="NCBI Taxonomy" id="2025312"/>
    <lineage>
        <taxon>Bacteria</taxon>
        <taxon>Pseudomonadati</taxon>
        <taxon>Bacteroidota</taxon>
        <taxon>Cytophagia</taxon>
        <taxon>Cytophagales</taxon>
        <taxon>Spirosomataceae</taxon>
        <taxon>Larkinella</taxon>
    </lineage>
</organism>
<dbReference type="InterPro" id="IPR019734">
    <property type="entry name" value="TPR_rpt"/>
</dbReference>
<dbReference type="InterPro" id="IPR050482">
    <property type="entry name" value="Sensor_HK_TwoCompSys"/>
</dbReference>
<dbReference type="GO" id="GO:0000155">
    <property type="term" value="F:phosphorelay sensor kinase activity"/>
    <property type="evidence" value="ECO:0007669"/>
    <property type="project" value="InterPro"/>
</dbReference>
<dbReference type="PANTHER" id="PTHR24421">
    <property type="entry name" value="NITRATE/NITRITE SENSOR PROTEIN NARX-RELATED"/>
    <property type="match status" value="1"/>
</dbReference>
<dbReference type="Gene3D" id="1.25.40.10">
    <property type="entry name" value="Tetratricopeptide repeat domain"/>
    <property type="match status" value="2"/>
</dbReference>
<evidence type="ECO:0000256" key="1">
    <source>
        <dbReference type="ARBA" id="ARBA00022679"/>
    </source>
</evidence>
<dbReference type="GO" id="GO:0046983">
    <property type="term" value="F:protein dimerization activity"/>
    <property type="evidence" value="ECO:0007669"/>
    <property type="project" value="InterPro"/>
</dbReference>
<name>A0A3P1BI86_9BACT</name>
<dbReference type="Pfam" id="PF13424">
    <property type="entry name" value="TPR_12"/>
    <property type="match status" value="1"/>
</dbReference>
<dbReference type="InterPro" id="IPR011990">
    <property type="entry name" value="TPR-like_helical_dom_sf"/>
</dbReference>
<keyword evidence="7" id="KW-1185">Reference proteome</keyword>
<reference evidence="6 7" key="1">
    <citation type="submission" date="2018-11" db="EMBL/GenBank/DDBJ databases">
        <authorList>
            <person name="Zhou Z."/>
            <person name="Wang G."/>
        </authorList>
    </citation>
    <scope>NUCLEOTIDE SEQUENCE [LARGE SCALE GENOMIC DNA]</scope>
    <source>
        <strain evidence="6 7">KCTC52004</strain>
    </source>
</reference>
<evidence type="ECO:0000256" key="4">
    <source>
        <dbReference type="SAM" id="Coils"/>
    </source>
</evidence>
<protein>
    <recommendedName>
        <fullName evidence="5">Histidine kinase domain-containing protein</fullName>
    </recommendedName>
</protein>
<dbReference type="SMART" id="SM00028">
    <property type="entry name" value="TPR"/>
    <property type="match status" value="6"/>
</dbReference>
<accession>A0A3P1BI86</accession>
<dbReference type="CDD" id="cd16917">
    <property type="entry name" value="HATPase_UhpB-NarQ-NarX-like"/>
    <property type="match status" value="1"/>
</dbReference>
<dbReference type="Pfam" id="PF02518">
    <property type="entry name" value="HATPase_c"/>
    <property type="match status" value="1"/>
</dbReference>
<evidence type="ECO:0000259" key="5">
    <source>
        <dbReference type="PROSITE" id="PS50109"/>
    </source>
</evidence>
<keyword evidence="2" id="KW-0418">Kinase</keyword>
<dbReference type="Proteomes" id="UP000271925">
    <property type="component" value="Unassembled WGS sequence"/>
</dbReference>
<evidence type="ECO:0000256" key="3">
    <source>
        <dbReference type="ARBA" id="ARBA00023012"/>
    </source>
</evidence>
<keyword evidence="3" id="KW-0902">Two-component regulatory system</keyword>
<keyword evidence="1" id="KW-0808">Transferase</keyword>
<dbReference type="InterPro" id="IPR005467">
    <property type="entry name" value="His_kinase_dom"/>
</dbReference>
<sequence length="739" mass="83970">MSGSKSGKALIFRPGKPIFCVYRKTCILQKVIVLEGFISVLSVTYFSSQTMRTLLLLLLSGSAAIAQSPVIDSLQNRLKQLLPDSSRVLTLHELATNYWWNGYDSLAIQALRQGMRVGKQANYPTGVIRARLALARIEADYLSDTKSAHAQLDTAQTESIAIHDLSLQGQVFLRRAQLYSNIMAKLPEARTLLQKALAKFLEAHDRRWEAQAYNELAIMQMGEGQYVEAINLWLKARRIQESMNDLKSLRATLPNLGAAYLKLNRYDDALACFAEGEKIANQLNDQMVKYFLMSRKAEIFEKKKQFPAALAIYLNLVKAYEKPYQPSSLARTYGAVGRMYIELKDYQKALTYSQLSQDTYRKTVEKSQEALEHNAQHNFGEIYLGLKQYNRVIPYAQAGLAWTRDVHEMRPERTAYLRQLAMAYDHLNQPAKALYYYKWYKAEADTMLNEEAIQKVTMASMTYDFEKKQQVTRLQQAQQKTRIASLENDQLEQSRNFLIALLVLSGGTLGYVFWSNRRLRTKNDELSRKNAEIEAALYRGQTMERKRVASELHDSVAAKVSALKWRLEAMDTSQFDGDQQREHNRLLDHMGEVYDDIRTISHNLMPEILEKQGLQAALIKLTDTLNVQNRTRFMLEVDDSGADVRGKTAYELYAISLELVNNILKHAKARSAGIVLHRQNGFLKLTIQDDGLGIDGSKFSDGVGMRNIQSRLERLGGTFFVSTPEPGGTCVDVEIPIAS</sequence>
<dbReference type="InterPro" id="IPR003594">
    <property type="entry name" value="HATPase_dom"/>
</dbReference>
<evidence type="ECO:0000313" key="7">
    <source>
        <dbReference type="Proteomes" id="UP000271925"/>
    </source>
</evidence>
<dbReference type="SUPFAM" id="SSF48452">
    <property type="entry name" value="TPR-like"/>
    <property type="match status" value="2"/>
</dbReference>
<feature type="coiled-coil region" evidence="4">
    <location>
        <begin position="474"/>
        <end position="536"/>
    </location>
</feature>
<dbReference type="EMBL" id="RQJO01000010">
    <property type="protein sequence ID" value="RRB00685.1"/>
    <property type="molecule type" value="Genomic_DNA"/>
</dbReference>
<evidence type="ECO:0000256" key="2">
    <source>
        <dbReference type="ARBA" id="ARBA00022777"/>
    </source>
</evidence>